<comment type="caution">
    <text evidence="4">The sequence shown here is derived from an EMBL/GenBank/DDBJ whole genome shotgun (WGS) entry which is preliminary data.</text>
</comment>
<accession>A0A242NA02</accession>
<dbReference type="PANTHER" id="PTHR30055">
    <property type="entry name" value="HTH-TYPE TRANSCRIPTIONAL REGULATOR RUTR"/>
    <property type="match status" value="1"/>
</dbReference>
<dbReference type="Pfam" id="PF00440">
    <property type="entry name" value="TetR_N"/>
    <property type="match status" value="1"/>
</dbReference>
<evidence type="ECO:0000313" key="4">
    <source>
        <dbReference type="EMBL" id="OTP80539.1"/>
    </source>
</evidence>
<name>A0A242NA02_CABSO</name>
<evidence type="ECO:0000259" key="3">
    <source>
        <dbReference type="PROSITE" id="PS50977"/>
    </source>
</evidence>
<evidence type="ECO:0000256" key="2">
    <source>
        <dbReference type="PROSITE-ProRule" id="PRU00335"/>
    </source>
</evidence>
<sequence>MKSRQSPVVSARKRPQQERSTRLVADILEAAVRVLVREGAPRFTATRVAEAAGVSVGSLYQYFPNKEAMLFRLQTEEWARTRALVGGILNDTTHPPLDRLRAAVRTFFDTEYEEAAFRTALEDAAPLYRDSPEAQAQKDAAMNIAIAFMDEALPDLGPDRRSLAAEVLITTMSKVGEAVSIKAQSQAEVNQWSAEIADMLCAYIGQLALQPSR</sequence>
<keyword evidence="1 2" id="KW-0238">DNA-binding</keyword>
<gene>
    <name evidence="4" type="ORF">PAMC26510_02740</name>
</gene>
<reference evidence="4 5" key="1">
    <citation type="submission" date="2017-03" db="EMBL/GenBank/DDBJ databases">
        <title>Genome analysis of strain PAMC 26510.</title>
        <authorList>
            <person name="Oh H.-M."/>
            <person name="Yang J.-A."/>
        </authorList>
    </citation>
    <scope>NUCLEOTIDE SEQUENCE [LARGE SCALE GENOMIC DNA]</scope>
    <source>
        <strain evidence="4 5">PAMC 26510</strain>
    </source>
</reference>
<dbReference type="PRINTS" id="PR00455">
    <property type="entry name" value="HTHTETR"/>
</dbReference>
<dbReference type="RefSeq" id="WP_086380484.1">
    <property type="nucleotide sequence ID" value="NZ_NBTY01000006.1"/>
</dbReference>
<feature type="DNA-binding region" description="H-T-H motif" evidence="2">
    <location>
        <begin position="44"/>
        <end position="63"/>
    </location>
</feature>
<dbReference type="PROSITE" id="PS50977">
    <property type="entry name" value="HTH_TETR_2"/>
    <property type="match status" value="1"/>
</dbReference>
<dbReference type="PANTHER" id="PTHR30055:SF201">
    <property type="entry name" value="TRANSCRIPTIONAL REGULATORY PROTEIN"/>
    <property type="match status" value="1"/>
</dbReference>
<dbReference type="EMBL" id="NBTY01000006">
    <property type="protein sequence ID" value="OTP80539.1"/>
    <property type="molecule type" value="Genomic_DNA"/>
</dbReference>
<evidence type="ECO:0000256" key="1">
    <source>
        <dbReference type="ARBA" id="ARBA00023125"/>
    </source>
</evidence>
<dbReference type="InterPro" id="IPR001647">
    <property type="entry name" value="HTH_TetR"/>
</dbReference>
<protein>
    <submittedName>
        <fullName evidence="4">Transcriptional regulator, TetR family</fullName>
    </submittedName>
</protein>
<dbReference type="GO" id="GO:0003700">
    <property type="term" value="F:DNA-binding transcription factor activity"/>
    <property type="evidence" value="ECO:0007669"/>
    <property type="project" value="TreeGrafter"/>
</dbReference>
<dbReference type="Pfam" id="PF17923">
    <property type="entry name" value="TetR_C_18"/>
    <property type="match status" value="1"/>
</dbReference>
<proteinExistence type="predicted"/>
<dbReference type="SUPFAM" id="SSF46689">
    <property type="entry name" value="Homeodomain-like"/>
    <property type="match status" value="1"/>
</dbReference>
<dbReference type="GO" id="GO:0000976">
    <property type="term" value="F:transcription cis-regulatory region binding"/>
    <property type="evidence" value="ECO:0007669"/>
    <property type="project" value="TreeGrafter"/>
</dbReference>
<dbReference type="AlphaFoldDB" id="A0A242NA02"/>
<dbReference type="InterPro" id="IPR040804">
    <property type="entry name" value="TetR_C_18"/>
</dbReference>
<evidence type="ECO:0000313" key="5">
    <source>
        <dbReference type="Proteomes" id="UP000194546"/>
    </source>
</evidence>
<dbReference type="Proteomes" id="UP000194546">
    <property type="component" value="Unassembled WGS sequence"/>
</dbReference>
<dbReference type="InterPro" id="IPR050109">
    <property type="entry name" value="HTH-type_TetR-like_transc_reg"/>
</dbReference>
<feature type="domain" description="HTH tetR-type" evidence="3">
    <location>
        <begin position="21"/>
        <end position="81"/>
    </location>
</feature>
<organism evidence="4 5">
    <name type="scientific">Caballeronia sordidicola</name>
    <name type="common">Burkholderia sordidicola</name>
    <dbReference type="NCBI Taxonomy" id="196367"/>
    <lineage>
        <taxon>Bacteria</taxon>
        <taxon>Pseudomonadati</taxon>
        <taxon>Pseudomonadota</taxon>
        <taxon>Betaproteobacteria</taxon>
        <taxon>Burkholderiales</taxon>
        <taxon>Burkholderiaceae</taxon>
        <taxon>Caballeronia</taxon>
    </lineage>
</organism>
<dbReference type="InterPro" id="IPR009057">
    <property type="entry name" value="Homeodomain-like_sf"/>
</dbReference>
<dbReference type="Gene3D" id="1.10.357.10">
    <property type="entry name" value="Tetracycline Repressor, domain 2"/>
    <property type="match status" value="1"/>
</dbReference>